<reference evidence="2 3" key="1">
    <citation type="submission" date="2023-05" db="EMBL/GenBank/DDBJ databases">
        <title>Lithophilousrod everest ZFBP1038 complete genpme.</title>
        <authorList>
            <person name="Tian M."/>
        </authorList>
    </citation>
    <scope>NUCLEOTIDE SEQUENCE [LARGE SCALE GENOMIC DNA]</scope>
    <source>
        <strain evidence="2 3">ZFBP1038</strain>
    </source>
</reference>
<evidence type="ECO:0000313" key="2">
    <source>
        <dbReference type="EMBL" id="WGW13551.1"/>
    </source>
</evidence>
<dbReference type="PROSITE" id="PS51318">
    <property type="entry name" value="TAT"/>
    <property type="match status" value="1"/>
</dbReference>
<sequence>MPGDISKYPRARLTRAAFLKSALGAAVGLSTIGTGITAAGAASDGRPPDGRTPEVIKLADLTGPGLTTGFRMEATSLGIPAVTPDGRTLFIFGDTFENAKVGNGWWRSPVGLYSTTKDLNSGVQWSGAVGGSVAEQLWPYVHNNPGFSTVLPTDVLTIGGSMYLHVMVCRENGSVVRTEIWRSEDSGGSWTFTGAQFDAELHGGLFQQLTWAPGGDGYVYIYSTGFQRDKPIILSRVRQDRIADSTAYQPWGYSEGAWAWGRTPTPVLAGKFGELCLRRLGGRWVLTWFNAGEDRIEGLIADSLTSNLELAERKTLVYGTHWAGEDDNHVAQLYGGYIIPGSTLNQLHLSVSQWKTDTGWPYKVMQFRVTDFAS</sequence>
<feature type="domain" description="DUF4185" evidence="1">
    <location>
        <begin position="66"/>
        <end position="368"/>
    </location>
</feature>
<evidence type="ECO:0000313" key="3">
    <source>
        <dbReference type="Proteomes" id="UP001209083"/>
    </source>
</evidence>
<name>A0ABY8QXK8_9MICO</name>
<dbReference type="EMBL" id="CP090958">
    <property type="protein sequence ID" value="WGW13551.1"/>
    <property type="molecule type" value="Genomic_DNA"/>
</dbReference>
<accession>A0ABY8QXK8</accession>
<protein>
    <submittedName>
        <fullName evidence="2">DUF4185 domain-containing protein</fullName>
    </submittedName>
</protein>
<dbReference type="InterPro" id="IPR006311">
    <property type="entry name" value="TAT_signal"/>
</dbReference>
<dbReference type="Proteomes" id="UP001209083">
    <property type="component" value="Chromosome"/>
</dbReference>
<gene>
    <name evidence="2" type="ORF">LWF01_07285</name>
</gene>
<dbReference type="InterPro" id="IPR025442">
    <property type="entry name" value="DUF4185"/>
</dbReference>
<organism evidence="2 3">
    <name type="scientific">Saxibacter everestensis</name>
    <dbReference type="NCBI Taxonomy" id="2909229"/>
    <lineage>
        <taxon>Bacteria</taxon>
        <taxon>Bacillati</taxon>
        <taxon>Actinomycetota</taxon>
        <taxon>Actinomycetes</taxon>
        <taxon>Micrococcales</taxon>
        <taxon>Brevibacteriaceae</taxon>
        <taxon>Saxibacter</taxon>
    </lineage>
</organism>
<proteinExistence type="predicted"/>
<keyword evidence="3" id="KW-1185">Reference proteome</keyword>
<dbReference type="RefSeq" id="WP_349640374.1">
    <property type="nucleotide sequence ID" value="NZ_CP090958.1"/>
</dbReference>
<dbReference type="Pfam" id="PF13810">
    <property type="entry name" value="DUF4185"/>
    <property type="match status" value="1"/>
</dbReference>
<evidence type="ECO:0000259" key="1">
    <source>
        <dbReference type="Pfam" id="PF13810"/>
    </source>
</evidence>